<dbReference type="PANTHER" id="PTHR33325:SF11">
    <property type="entry name" value="COLD SHOCK DOMAIN-CONTAINING PROTEIN 4-LIKE"/>
    <property type="match status" value="1"/>
</dbReference>
<dbReference type="EMBL" id="MU629890">
    <property type="protein sequence ID" value="KAJ1254816.1"/>
    <property type="molecule type" value="Genomic_DNA"/>
</dbReference>
<name>A0A9W8CEK0_9POAL</name>
<proteinExistence type="predicted"/>
<sequence length="316" mass="36481">MQKEYEELLLDGSNYPTWASDIKIAFASRGILSTISEPVENGPAITEQMRYTCLMLLRSSLHTDLKKEYLLEENPCTMWVSLKERYEQQKELIPPKAEHDWNHLRMQDFKYIDEYNHAVHNICTRLKFCEKEPTDTEKIHKALSTMHPADRLIHSLTQAERNDELLLKNHHLRPNKRKHGGPPPGNQHNSSGGRRKNRNFIKNRRHKANKRARKNAPPTRDNGRFCHKCGCNTHFAATCRTPKHLVDLCLKSIRDAKQRENKYKAHFNQATEETGGSSSVPKESPNNKTSSQAVDLPPTDNMLIEYNSNDMFGDLS</sequence>
<accession>A0A9W8CEK0</accession>
<dbReference type="PANTHER" id="PTHR33325">
    <property type="entry name" value="ZINC FINGER, CCHC-TYPE-RELATED"/>
    <property type="match status" value="1"/>
</dbReference>
<dbReference type="AlphaFoldDB" id="A0A9W8CEK0"/>
<keyword evidence="3" id="KW-1185">Reference proteome</keyword>
<evidence type="ECO:0000313" key="2">
    <source>
        <dbReference type="EMBL" id="KAJ1254816.1"/>
    </source>
</evidence>
<feature type="compositionally biased region" description="Polar residues" evidence="1">
    <location>
        <begin position="268"/>
        <end position="293"/>
    </location>
</feature>
<feature type="region of interest" description="Disordered" evidence="1">
    <location>
        <begin position="267"/>
        <end position="301"/>
    </location>
</feature>
<reference evidence="2 3" key="1">
    <citation type="submission" date="2022-10" db="EMBL/GenBank/DDBJ databases">
        <title>WGS assembly of Paspalum vaginatum 540-79.</title>
        <authorList>
            <person name="Sun G."/>
            <person name="Wase N."/>
            <person name="Shu S."/>
            <person name="Jenkins J."/>
            <person name="Zhou B."/>
            <person name="Torres-Rodriguez J."/>
            <person name="Chen C."/>
            <person name="Sandor L."/>
            <person name="Plott C."/>
            <person name="Yoshinga Y."/>
            <person name="Daum C."/>
            <person name="Qi P."/>
            <person name="Barry K."/>
            <person name="Lipzen A."/>
            <person name="Berry L."/>
            <person name="Pedersen C."/>
            <person name="Gottilla T."/>
            <person name="Foltz A."/>
            <person name="Yu H."/>
            <person name="O'Malley R."/>
            <person name="Zhang C."/>
            <person name="Devos K."/>
            <person name="Sigmon B."/>
            <person name="Yu B."/>
            <person name="Obata T."/>
            <person name="Schmutz J."/>
            <person name="Schnable J."/>
        </authorList>
    </citation>
    <scope>NUCLEOTIDE SEQUENCE [LARGE SCALE GENOMIC DNA]</scope>
    <source>
        <strain evidence="3">cv. 540-79</strain>
    </source>
</reference>
<protein>
    <submittedName>
        <fullName evidence="2">Uncharacterized protein</fullName>
    </submittedName>
</protein>
<evidence type="ECO:0000256" key="1">
    <source>
        <dbReference type="SAM" id="MobiDB-lite"/>
    </source>
</evidence>
<dbReference type="OrthoDB" id="1291547at2759"/>
<feature type="region of interest" description="Disordered" evidence="1">
    <location>
        <begin position="172"/>
        <end position="223"/>
    </location>
</feature>
<evidence type="ECO:0000313" key="3">
    <source>
        <dbReference type="Proteomes" id="UP001164776"/>
    </source>
</evidence>
<dbReference type="Proteomes" id="UP001164776">
    <property type="component" value="Unassembled WGS sequence"/>
</dbReference>
<gene>
    <name evidence="2" type="ORF">BS78_K323400</name>
</gene>
<organism evidence="2 3">
    <name type="scientific">Paspalum vaginatum</name>
    <name type="common">seashore paspalum</name>
    <dbReference type="NCBI Taxonomy" id="158149"/>
    <lineage>
        <taxon>Eukaryota</taxon>
        <taxon>Viridiplantae</taxon>
        <taxon>Streptophyta</taxon>
        <taxon>Embryophyta</taxon>
        <taxon>Tracheophyta</taxon>
        <taxon>Spermatophyta</taxon>
        <taxon>Magnoliopsida</taxon>
        <taxon>Liliopsida</taxon>
        <taxon>Poales</taxon>
        <taxon>Poaceae</taxon>
        <taxon>PACMAD clade</taxon>
        <taxon>Panicoideae</taxon>
        <taxon>Andropogonodae</taxon>
        <taxon>Paspaleae</taxon>
        <taxon>Paspalinae</taxon>
        <taxon>Paspalum</taxon>
    </lineage>
</organism>
<comment type="caution">
    <text evidence="2">The sequence shown here is derived from an EMBL/GenBank/DDBJ whole genome shotgun (WGS) entry which is preliminary data.</text>
</comment>
<feature type="compositionally biased region" description="Basic residues" evidence="1">
    <location>
        <begin position="193"/>
        <end position="214"/>
    </location>
</feature>